<reference evidence="7 8" key="1">
    <citation type="journal article" date="2019" name="Sci. Rep.">
        <title>Comparative genomics of chytrid fungi reveal insights into the obligate biotrophic and pathogenic lifestyle of Synchytrium endobioticum.</title>
        <authorList>
            <person name="van de Vossenberg B.T.L.H."/>
            <person name="Warris S."/>
            <person name="Nguyen H.D.T."/>
            <person name="van Gent-Pelzer M.P.E."/>
            <person name="Joly D.L."/>
            <person name="van de Geest H.C."/>
            <person name="Bonants P.J.M."/>
            <person name="Smith D.S."/>
            <person name="Levesque C.A."/>
            <person name="van der Lee T.A.J."/>
        </authorList>
    </citation>
    <scope>NUCLEOTIDE SEQUENCE [LARGE SCALE GENOMIC DNA]</scope>
    <source>
        <strain evidence="7 8">JEL517</strain>
    </source>
</reference>
<dbReference type="FunFam" id="3.30.300.30:FF:000007">
    <property type="entry name" value="4-coumarate--CoA ligase 2"/>
    <property type="match status" value="1"/>
</dbReference>
<comment type="similarity">
    <text evidence="1">Belongs to the ATP-dependent AMP-binding enzyme family.</text>
</comment>
<dbReference type="GO" id="GO:0005524">
    <property type="term" value="F:ATP binding"/>
    <property type="evidence" value="ECO:0007669"/>
    <property type="project" value="UniProtKB-KW"/>
</dbReference>
<organism evidence="7 8">
    <name type="scientific">Synchytrium microbalum</name>
    <dbReference type="NCBI Taxonomy" id="1806994"/>
    <lineage>
        <taxon>Eukaryota</taxon>
        <taxon>Fungi</taxon>
        <taxon>Fungi incertae sedis</taxon>
        <taxon>Chytridiomycota</taxon>
        <taxon>Chytridiomycota incertae sedis</taxon>
        <taxon>Chytridiomycetes</taxon>
        <taxon>Synchytriales</taxon>
        <taxon>Synchytriaceae</taxon>
        <taxon>Synchytrium</taxon>
    </lineage>
</organism>
<keyword evidence="2" id="KW-0436">Ligase</keyword>
<evidence type="ECO:0000259" key="6">
    <source>
        <dbReference type="Pfam" id="PF13193"/>
    </source>
</evidence>
<dbReference type="InterPro" id="IPR042099">
    <property type="entry name" value="ANL_N_sf"/>
</dbReference>
<dbReference type="InterPro" id="IPR045851">
    <property type="entry name" value="AMP-bd_C_sf"/>
</dbReference>
<dbReference type="FunFam" id="3.40.50.12780:FF:000003">
    <property type="entry name" value="Long-chain-fatty-acid--CoA ligase FadD"/>
    <property type="match status" value="1"/>
</dbReference>
<evidence type="ECO:0000256" key="1">
    <source>
        <dbReference type="ARBA" id="ARBA00006432"/>
    </source>
</evidence>
<dbReference type="PROSITE" id="PS00455">
    <property type="entry name" value="AMP_BINDING"/>
    <property type="match status" value="1"/>
</dbReference>
<gene>
    <name evidence="7" type="ORF">SmJEL517_g06029</name>
</gene>
<proteinExistence type="inferred from homology"/>
<evidence type="ECO:0000256" key="2">
    <source>
        <dbReference type="ARBA" id="ARBA00022598"/>
    </source>
</evidence>
<comment type="caution">
    <text evidence="7">The sequence shown here is derived from an EMBL/GenBank/DDBJ whole genome shotgun (WGS) entry which is preliminary data.</text>
</comment>
<dbReference type="Proteomes" id="UP000319731">
    <property type="component" value="Unassembled WGS sequence"/>
</dbReference>
<dbReference type="PANTHER" id="PTHR24096">
    <property type="entry name" value="LONG-CHAIN-FATTY-ACID--COA LIGASE"/>
    <property type="match status" value="1"/>
</dbReference>
<sequence length="537" mass="58379">MTIFHSQHPKISIPEVDVYSFLFKSPDFAKKASQKALIYDSPNGHISYTYGIMKERIDKFAAGLTKLGFKRGDVMGVFCQNNVDYPTILFSVLKLGGIISPANPTYTPKELAYQLQNAGCKYLVTQTDFIGNAVSASESAGLAKSNIFLISPQGAQGFKGLDQIFSDEVSPHVVLAGDAAKKTVAYLCYSSGTTGVAKGVMTSHYNMVADVSQVMACEQDYRIGDVWMGFLPFYHIYALTWIVHGSIAKGIAVIVMPKFDLVQFLEAVQKYSVSHVHCAPPVAIQMAKNPIVSSYNVSSIRMLICGAAPLGGDVAQELYEKTHIPIKQAYGMTESSPVSHISPDTGIIVASCGKLIPNMSAKIVSVDGREELGVDEEGELWMKGPNIMLGYHNNQEATRNTITPDGWLMTGDIAKVDASGNFYITDRLKELIKVKGFQVAPAELEALLLTHPKVADVAVIGIHDDYSDEVPKAFIVPKPNISLVPSEIISFMEGKVAPHKRLKGGVEFIAAIPRNPSGKILRKDLRALEAMKKGAKL</sequence>
<dbReference type="GO" id="GO:0016405">
    <property type="term" value="F:CoA-ligase activity"/>
    <property type="evidence" value="ECO:0007669"/>
    <property type="project" value="TreeGrafter"/>
</dbReference>
<evidence type="ECO:0000313" key="7">
    <source>
        <dbReference type="EMBL" id="TPX30419.1"/>
    </source>
</evidence>
<dbReference type="InterPro" id="IPR020845">
    <property type="entry name" value="AMP-binding_CS"/>
</dbReference>
<accession>A0A507BTL4</accession>
<evidence type="ECO:0000256" key="4">
    <source>
        <dbReference type="ARBA" id="ARBA00022840"/>
    </source>
</evidence>
<dbReference type="InterPro" id="IPR000873">
    <property type="entry name" value="AMP-dep_synth/lig_dom"/>
</dbReference>
<dbReference type="Gene3D" id="3.40.50.12780">
    <property type="entry name" value="N-terminal domain of ligase-like"/>
    <property type="match status" value="1"/>
</dbReference>
<dbReference type="OrthoDB" id="1898221at2759"/>
<dbReference type="GeneID" id="42007252"/>
<dbReference type="Pfam" id="PF13193">
    <property type="entry name" value="AMP-binding_C"/>
    <property type="match status" value="1"/>
</dbReference>
<keyword evidence="3" id="KW-0547">Nucleotide-binding</keyword>
<evidence type="ECO:0000259" key="5">
    <source>
        <dbReference type="Pfam" id="PF00501"/>
    </source>
</evidence>
<dbReference type="Pfam" id="PF00501">
    <property type="entry name" value="AMP-binding"/>
    <property type="match status" value="1"/>
</dbReference>
<feature type="domain" description="AMP-binding enzyme C-terminal" evidence="6">
    <location>
        <begin position="443"/>
        <end position="519"/>
    </location>
</feature>
<dbReference type="PANTHER" id="PTHR24096:SF149">
    <property type="entry name" value="AMP-BINDING DOMAIN-CONTAINING PROTEIN-RELATED"/>
    <property type="match status" value="1"/>
</dbReference>
<evidence type="ECO:0000256" key="3">
    <source>
        <dbReference type="ARBA" id="ARBA00022741"/>
    </source>
</evidence>
<protein>
    <recommendedName>
        <fullName evidence="9">4-coumarate--CoA ligase</fullName>
    </recommendedName>
</protein>
<feature type="domain" description="AMP-dependent synthetase/ligase" evidence="5">
    <location>
        <begin position="31"/>
        <end position="392"/>
    </location>
</feature>
<dbReference type="SUPFAM" id="SSF56801">
    <property type="entry name" value="Acetyl-CoA synthetase-like"/>
    <property type="match status" value="1"/>
</dbReference>
<evidence type="ECO:0008006" key="9">
    <source>
        <dbReference type="Google" id="ProtNLM"/>
    </source>
</evidence>
<dbReference type="CDD" id="cd05911">
    <property type="entry name" value="Firefly_Luc_like"/>
    <property type="match status" value="1"/>
</dbReference>
<dbReference type="RefSeq" id="XP_031022086.1">
    <property type="nucleotide sequence ID" value="XM_031171955.1"/>
</dbReference>
<dbReference type="STRING" id="1806994.A0A507BTL4"/>
<keyword evidence="4" id="KW-0067">ATP-binding</keyword>
<keyword evidence="8" id="KW-1185">Reference proteome</keyword>
<dbReference type="AlphaFoldDB" id="A0A507BTL4"/>
<dbReference type="Gene3D" id="3.30.300.30">
    <property type="match status" value="1"/>
</dbReference>
<evidence type="ECO:0000313" key="8">
    <source>
        <dbReference type="Proteomes" id="UP000319731"/>
    </source>
</evidence>
<name>A0A507BTL4_9FUNG</name>
<dbReference type="EMBL" id="QEAO01000071">
    <property type="protein sequence ID" value="TPX30419.1"/>
    <property type="molecule type" value="Genomic_DNA"/>
</dbReference>
<dbReference type="InterPro" id="IPR025110">
    <property type="entry name" value="AMP-bd_C"/>
</dbReference>